<dbReference type="InterPro" id="IPR025829">
    <property type="entry name" value="Zn_knuckle_CX2CX3GHX4C"/>
</dbReference>
<evidence type="ECO:0000256" key="2">
    <source>
        <dbReference type="ARBA" id="ARBA00022723"/>
    </source>
</evidence>
<dbReference type="Gene3D" id="3.10.20.90">
    <property type="entry name" value="Phosphatidylinositol 3-kinase Catalytic Subunit, Chain A, domain 1"/>
    <property type="match status" value="1"/>
</dbReference>
<dbReference type="GO" id="GO:0016567">
    <property type="term" value="P:protein ubiquitination"/>
    <property type="evidence" value="ECO:0007669"/>
    <property type="project" value="InterPro"/>
</dbReference>
<protein>
    <recommendedName>
        <fullName evidence="7">DWNN domain-containing protein</fullName>
    </recommendedName>
</protein>
<feature type="domain" description="DWNN" evidence="7">
    <location>
        <begin position="3"/>
        <end position="76"/>
    </location>
</feature>
<sequence length="754" mass="83377">MAVYFKFKSAKDYDSVSIDGHFISVGNLKDKIVEKKNLGKGTDFDLLISNAQTYEEYTDEAQSIPKNTSVVVRRVPGRRHRPIVAEIRNEKVKDDVPMATVSLTSASVSQCKKVDESEWYDEFGADLYDMPEPSSLKQPPVLPQQLQMQQHQHEQQTGEDRSEEDNKIKAFLDASDWHRQTQESLGVGKAFGRGQARGFGGRLYGRTIGPEKRVPPPGYICHRCGIAGHFIQHCSTNGDPAFDVKKMKPPTGIPKSMLFANPDGSYALPGGTVAVLRPNEAVFEKEIEGLHSSKSLADIPFELRCFLCKNVLKDAVLTSKCCFKSYCDKCIRDHILLNGKCVCGATNILADDLLPNKTLRDAITRLLESTSATGSAEHGGSLYVVQDMESAQRPEPRGPSPSSSGSQQIKLRTSSPSGSGSQKIVSATVAVAPLSAGKAPSTQEEQHSLVINITRKRPESIEQTVESVSRQDPGSQDAAGSQSNLVAEEELQQESTILALNATGKRRKSKPKRHWPLNGEKDGYSCSSEFYDRILDGGPMHYPTNPALFGNYWPGLQYAIDNFGQPILNPQYQIFGYGVPGLVSCDMLYGAAMVLPEQTGHPPCVPSMQAFQCDDNIMTREQFEATKAELRRKKEHEQRFKKRALSSIPRDESKISASEELSSSKLKSRVTKVNSTSSTSHDVSSKIERLSPRKIASSGSLSPEPLNKKWLKRRRETSLQHLEDHTGLEVNERPEKMHKASVFSRISFRTDSTG</sequence>
<dbReference type="PANTHER" id="PTHR15439">
    <property type="entry name" value="RETINOBLASTOMA-BINDING PROTEIN 6"/>
    <property type="match status" value="1"/>
</dbReference>
<comment type="subcellular location">
    <subcellularLocation>
        <location evidence="1">Nucleus</location>
    </subcellularLocation>
</comment>
<reference evidence="8" key="1">
    <citation type="submission" date="2021-08" db="EMBL/GenBank/DDBJ databases">
        <title>WGS assembly of Ceratopteris richardii.</title>
        <authorList>
            <person name="Marchant D.B."/>
            <person name="Chen G."/>
            <person name="Jenkins J."/>
            <person name="Shu S."/>
            <person name="Leebens-Mack J."/>
            <person name="Grimwood J."/>
            <person name="Schmutz J."/>
            <person name="Soltis P."/>
            <person name="Soltis D."/>
            <person name="Chen Z.-H."/>
        </authorList>
    </citation>
    <scope>NUCLEOTIDE SEQUENCE</scope>
    <source>
        <strain evidence="8">Whitten #5841</strain>
        <tissue evidence="8">Leaf</tissue>
    </source>
</reference>
<proteinExistence type="predicted"/>
<evidence type="ECO:0000256" key="1">
    <source>
        <dbReference type="ARBA" id="ARBA00004123"/>
    </source>
</evidence>
<feature type="compositionally biased region" description="Low complexity" evidence="6">
    <location>
        <begin position="655"/>
        <end position="665"/>
    </location>
</feature>
<organism evidence="8 9">
    <name type="scientific">Ceratopteris richardii</name>
    <name type="common">Triangle waterfern</name>
    <dbReference type="NCBI Taxonomy" id="49495"/>
    <lineage>
        <taxon>Eukaryota</taxon>
        <taxon>Viridiplantae</taxon>
        <taxon>Streptophyta</taxon>
        <taxon>Embryophyta</taxon>
        <taxon>Tracheophyta</taxon>
        <taxon>Polypodiopsida</taxon>
        <taxon>Polypodiidae</taxon>
        <taxon>Polypodiales</taxon>
        <taxon>Pteridineae</taxon>
        <taxon>Pteridaceae</taxon>
        <taxon>Parkerioideae</taxon>
        <taxon>Ceratopteris</taxon>
    </lineage>
</organism>
<dbReference type="GO" id="GO:0005634">
    <property type="term" value="C:nucleus"/>
    <property type="evidence" value="ECO:0007669"/>
    <property type="project" value="UniProtKB-SubCell"/>
</dbReference>
<dbReference type="Gene3D" id="4.10.60.10">
    <property type="entry name" value="Zinc finger, CCHC-type"/>
    <property type="match status" value="1"/>
</dbReference>
<dbReference type="PROSITE" id="PS51282">
    <property type="entry name" value="DWNN"/>
    <property type="match status" value="1"/>
</dbReference>
<dbReference type="InterPro" id="IPR013083">
    <property type="entry name" value="Znf_RING/FYVE/PHD"/>
</dbReference>
<feature type="region of interest" description="Disordered" evidence="6">
    <location>
        <begin position="436"/>
        <end position="483"/>
    </location>
</feature>
<feature type="region of interest" description="Disordered" evidence="6">
    <location>
        <begin position="717"/>
        <end position="736"/>
    </location>
</feature>
<evidence type="ECO:0000313" key="8">
    <source>
        <dbReference type="EMBL" id="KAH7352682.1"/>
    </source>
</evidence>
<dbReference type="SMART" id="SM01180">
    <property type="entry name" value="DWNN"/>
    <property type="match status" value="1"/>
</dbReference>
<dbReference type="GO" id="GO:0008270">
    <property type="term" value="F:zinc ion binding"/>
    <property type="evidence" value="ECO:0007669"/>
    <property type="project" value="UniProtKB-KW"/>
</dbReference>
<feature type="region of interest" description="Disordered" evidence="6">
    <location>
        <begin position="388"/>
        <end position="424"/>
    </location>
</feature>
<evidence type="ECO:0000256" key="3">
    <source>
        <dbReference type="ARBA" id="ARBA00022771"/>
    </source>
</evidence>
<dbReference type="EMBL" id="CM035424">
    <property type="protein sequence ID" value="KAH7352682.1"/>
    <property type="molecule type" value="Genomic_DNA"/>
</dbReference>
<feature type="compositionally biased region" description="Basic and acidic residues" evidence="6">
    <location>
        <begin position="151"/>
        <end position="165"/>
    </location>
</feature>
<dbReference type="InterPro" id="IPR014891">
    <property type="entry name" value="DWNN_domain"/>
</dbReference>
<feature type="compositionally biased region" description="Polar residues" evidence="6">
    <location>
        <begin position="461"/>
        <end position="483"/>
    </location>
</feature>
<feature type="region of interest" description="Disordered" evidence="6">
    <location>
        <begin position="630"/>
        <end position="709"/>
    </location>
</feature>
<dbReference type="CDD" id="cd16620">
    <property type="entry name" value="vRING-HC-C4C4_RBBP6"/>
    <property type="match status" value="1"/>
</dbReference>
<dbReference type="Gene3D" id="3.30.40.10">
    <property type="entry name" value="Zinc/RING finger domain, C3HC4 (zinc finger)"/>
    <property type="match status" value="1"/>
</dbReference>
<keyword evidence="4" id="KW-0862">Zinc</keyword>
<dbReference type="GO" id="GO:0006511">
    <property type="term" value="P:ubiquitin-dependent protein catabolic process"/>
    <property type="evidence" value="ECO:0007669"/>
    <property type="project" value="TreeGrafter"/>
</dbReference>
<evidence type="ECO:0000256" key="5">
    <source>
        <dbReference type="ARBA" id="ARBA00023242"/>
    </source>
</evidence>
<keyword evidence="2" id="KW-0479">Metal-binding</keyword>
<gene>
    <name evidence="8" type="ORF">KP509_19G058400</name>
</gene>
<dbReference type="InterPro" id="IPR033489">
    <property type="entry name" value="RBBP6"/>
</dbReference>
<keyword evidence="9" id="KW-1185">Reference proteome</keyword>
<dbReference type="PANTHER" id="PTHR15439:SF0">
    <property type="entry name" value="CELL DIVISION CYCLE AND APOPTOSIS REGULATOR PROTEIN 1-RELATED"/>
    <property type="match status" value="1"/>
</dbReference>
<evidence type="ECO:0000259" key="7">
    <source>
        <dbReference type="PROSITE" id="PS51282"/>
    </source>
</evidence>
<dbReference type="OMA" id="NIAFRPP"/>
<comment type="caution">
    <text evidence="8">The sequence shown here is derived from an EMBL/GenBank/DDBJ whole genome shotgun (WGS) entry which is preliminary data.</text>
</comment>
<dbReference type="GO" id="GO:0061630">
    <property type="term" value="F:ubiquitin protein ligase activity"/>
    <property type="evidence" value="ECO:0007669"/>
    <property type="project" value="InterPro"/>
</dbReference>
<dbReference type="GO" id="GO:0006397">
    <property type="term" value="P:mRNA processing"/>
    <property type="evidence" value="ECO:0007669"/>
    <property type="project" value="InterPro"/>
</dbReference>
<accession>A0A8T2SMN1</accession>
<dbReference type="OrthoDB" id="106784at2759"/>
<keyword evidence="5" id="KW-0539">Nucleus</keyword>
<evidence type="ECO:0000256" key="6">
    <source>
        <dbReference type="SAM" id="MobiDB-lite"/>
    </source>
</evidence>
<feature type="compositionally biased region" description="Basic residues" evidence="6">
    <location>
        <begin position="630"/>
        <end position="644"/>
    </location>
</feature>
<evidence type="ECO:0000313" key="9">
    <source>
        <dbReference type="Proteomes" id="UP000825935"/>
    </source>
</evidence>
<dbReference type="SUPFAM" id="SSF57850">
    <property type="entry name" value="RING/U-box"/>
    <property type="match status" value="1"/>
</dbReference>
<dbReference type="Proteomes" id="UP000825935">
    <property type="component" value="Chromosome 19"/>
</dbReference>
<evidence type="ECO:0000256" key="4">
    <source>
        <dbReference type="ARBA" id="ARBA00022833"/>
    </source>
</evidence>
<feature type="compositionally biased region" description="Polar residues" evidence="6">
    <location>
        <begin position="409"/>
        <end position="424"/>
    </location>
</feature>
<name>A0A8T2SMN1_CERRI</name>
<dbReference type="Pfam" id="PF08783">
    <property type="entry name" value="DWNN"/>
    <property type="match status" value="1"/>
</dbReference>
<dbReference type="Pfam" id="PF13696">
    <property type="entry name" value="zf-CCHC_2"/>
    <property type="match status" value="1"/>
</dbReference>
<keyword evidence="3" id="KW-0863">Zinc-finger</keyword>
<feature type="region of interest" description="Disordered" evidence="6">
    <location>
        <begin position="130"/>
        <end position="165"/>
    </location>
</feature>
<dbReference type="AlphaFoldDB" id="A0A8T2SMN1"/>